<evidence type="ECO:0000313" key="3">
    <source>
        <dbReference type="Proteomes" id="UP000789759"/>
    </source>
</evidence>
<dbReference type="PANTHER" id="PTHR19303">
    <property type="entry name" value="TRANSPOSON"/>
    <property type="match status" value="1"/>
</dbReference>
<dbReference type="InterPro" id="IPR050863">
    <property type="entry name" value="CenT-Element_Derived"/>
</dbReference>
<dbReference type="AlphaFoldDB" id="A0A9N9IX57"/>
<dbReference type="PANTHER" id="PTHR19303:SF73">
    <property type="entry name" value="PROTEIN PDC2"/>
    <property type="match status" value="1"/>
</dbReference>
<accession>A0A9N9IX57</accession>
<evidence type="ECO:0000313" key="2">
    <source>
        <dbReference type="EMBL" id="CAG8753839.1"/>
    </source>
</evidence>
<proteinExistence type="predicted"/>
<evidence type="ECO:0000259" key="1">
    <source>
        <dbReference type="Pfam" id="PF03184"/>
    </source>
</evidence>
<gene>
    <name evidence="2" type="ORF">CPELLU_LOCUS14882</name>
</gene>
<dbReference type="GO" id="GO:0005634">
    <property type="term" value="C:nucleus"/>
    <property type="evidence" value="ECO:0007669"/>
    <property type="project" value="TreeGrafter"/>
</dbReference>
<dbReference type="InterPro" id="IPR004875">
    <property type="entry name" value="DDE_SF_endonuclease_dom"/>
</dbReference>
<feature type="domain" description="DDE-1" evidence="1">
    <location>
        <begin position="71"/>
        <end position="189"/>
    </location>
</feature>
<dbReference type="Pfam" id="PF03184">
    <property type="entry name" value="DDE_1"/>
    <property type="match status" value="1"/>
</dbReference>
<dbReference type="Proteomes" id="UP000789759">
    <property type="component" value="Unassembled WGS sequence"/>
</dbReference>
<keyword evidence="3" id="KW-1185">Reference proteome</keyword>
<reference evidence="2" key="1">
    <citation type="submission" date="2021-06" db="EMBL/GenBank/DDBJ databases">
        <authorList>
            <person name="Kallberg Y."/>
            <person name="Tangrot J."/>
            <person name="Rosling A."/>
        </authorList>
    </citation>
    <scope>NUCLEOTIDE SEQUENCE</scope>
    <source>
        <strain evidence="2">FL966</strain>
    </source>
</reference>
<name>A0A9N9IX57_9GLOM</name>
<comment type="caution">
    <text evidence="2">The sequence shown here is derived from an EMBL/GenBank/DDBJ whole genome shotgun (WGS) entry which is preliminary data.</text>
</comment>
<organism evidence="2 3">
    <name type="scientific">Cetraspora pellucida</name>
    <dbReference type="NCBI Taxonomy" id="1433469"/>
    <lineage>
        <taxon>Eukaryota</taxon>
        <taxon>Fungi</taxon>
        <taxon>Fungi incertae sedis</taxon>
        <taxon>Mucoromycota</taxon>
        <taxon>Glomeromycotina</taxon>
        <taxon>Glomeromycetes</taxon>
        <taxon>Diversisporales</taxon>
        <taxon>Gigasporaceae</taxon>
        <taxon>Cetraspora</taxon>
    </lineage>
</organism>
<protein>
    <submittedName>
        <fullName evidence="2">2758_t:CDS:1</fullName>
    </submittedName>
</protein>
<dbReference type="EMBL" id="CAJVQA010018417">
    <property type="protein sequence ID" value="CAG8753839.1"/>
    <property type="molecule type" value="Genomic_DNA"/>
</dbReference>
<dbReference type="GO" id="GO:0003677">
    <property type="term" value="F:DNA binding"/>
    <property type="evidence" value="ECO:0007669"/>
    <property type="project" value="TreeGrafter"/>
</dbReference>
<sequence>MIEKAKLLVDELEIKLYGEAGSVDEDVITESLSLLQKCKINKKHISVALCANADGSYKLAPLIISKYAKLQCFKNWLQDFDHQMLQKHRGQYVFLLLDNCSSHKLDELTLQYVDVHFLPKNTTSRIQPIDTGIIITFKRAYHCFHLQWMLEQVEADNFIQNLKMDVLQVILYIIKGWGEVLAETICNCWHHTKILLSSANLSDDLCEAGDSRLENLIRSLNTLCLPNAMETDEFLNFNKDQIIKKLAYVFRNDESVEVMDEGNTEVMDDSVEPTVVSGSSALNSLENVQMFLLQQEGSGNQLKLINFLEKFIRKMISSSA</sequence>
<dbReference type="OrthoDB" id="2439524at2759"/>